<dbReference type="Proteomes" id="UP001165960">
    <property type="component" value="Unassembled WGS sequence"/>
</dbReference>
<organism evidence="1 2">
    <name type="scientific">Entomophthora muscae</name>
    <dbReference type="NCBI Taxonomy" id="34485"/>
    <lineage>
        <taxon>Eukaryota</taxon>
        <taxon>Fungi</taxon>
        <taxon>Fungi incertae sedis</taxon>
        <taxon>Zoopagomycota</taxon>
        <taxon>Entomophthoromycotina</taxon>
        <taxon>Entomophthoromycetes</taxon>
        <taxon>Entomophthorales</taxon>
        <taxon>Entomophthoraceae</taxon>
        <taxon>Entomophthora</taxon>
    </lineage>
</organism>
<evidence type="ECO:0000313" key="2">
    <source>
        <dbReference type="Proteomes" id="UP001165960"/>
    </source>
</evidence>
<evidence type="ECO:0000313" key="1">
    <source>
        <dbReference type="EMBL" id="KAJ9062709.1"/>
    </source>
</evidence>
<keyword evidence="2" id="KW-1185">Reference proteome</keyword>
<protein>
    <submittedName>
        <fullName evidence="1">Uncharacterized protein</fullName>
    </submittedName>
</protein>
<dbReference type="EMBL" id="QTSX02004994">
    <property type="protein sequence ID" value="KAJ9062709.1"/>
    <property type="molecule type" value="Genomic_DNA"/>
</dbReference>
<name>A0ACC2SJY3_9FUNG</name>
<gene>
    <name evidence="1" type="ORF">DSO57_1007880</name>
</gene>
<reference evidence="1" key="1">
    <citation type="submission" date="2022-04" db="EMBL/GenBank/DDBJ databases">
        <title>Genome of the entomopathogenic fungus Entomophthora muscae.</title>
        <authorList>
            <person name="Elya C."/>
            <person name="Lovett B.R."/>
            <person name="Lee E."/>
            <person name="Macias A.M."/>
            <person name="Hajek A.E."/>
            <person name="De Bivort B.L."/>
            <person name="Kasson M.T."/>
            <person name="De Fine Licht H.H."/>
            <person name="Stajich J.E."/>
        </authorList>
    </citation>
    <scope>NUCLEOTIDE SEQUENCE</scope>
    <source>
        <strain evidence="1">Berkeley</strain>
    </source>
</reference>
<sequence>MQEPNSAKPETPTDVMVENIITQETEINHQSVDHNTLPSHTITAPQYNSLLVIEATQSAPSNLTIMKMRPDATDLVSSQDSLSQSNYFALMSPHSQAKAKVSGSLHPLSIPL</sequence>
<comment type="caution">
    <text evidence="1">The sequence shown here is derived from an EMBL/GenBank/DDBJ whole genome shotgun (WGS) entry which is preliminary data.</text>
</comment>
<accession>A0ACC2SJY3</accession>
<proteinExistence type="predicted"/>